<evidence type="ECO:0000259" key="2">
    <source>
        <dbReference type="Pfam" id="PF06529"/>
    </source>
</evidence>
<proteinExistence type="predicted"/>
<sequence length="108" mass="11920">MNVRENATRSLRTLPEYMQASHCPLSVQVTNMQDWTHQSEQWRQSSTVTLQGGCKKIPFAHLNAEDLYLKQGLATLSAKVASEKGSATESTKSTTHHHESSSNGCSSE</sequence>
<accession>A0A9Y4KC46</accession>
<dbReference type="GO" id="GO:0005634">
    <property type="term" value="C:nucleus"/>
    <property type="evidence" value="ECO:0007669"/>
    <property type="project" value="InterPro"/>
</dbReference>
<organism evidence="3 4">
    <name type="scientific">Stegastes partitus</name>
    <name type="common">bicolor damselfish</name>
    <dbReference type="NCBI Taxonomy" id="144197"/>
    <lineage>
        <taxon>Eukaryota</taxon>
        <taxon>Metazoa</taxon>
        <taxon>Chordata</taxon>
        <taxon>Craniata</taxon>
        <taxon>Vertebrata</taxon>
        <taxon>Euteleostomi</taxon>
        <taxon>Actinopterygii</taxon>
        <taxon>Neopterygii</taxon>
        <taxon>Teleostei</taxon>
        <taxon>Neoteleostei</taxon>
        <taxon>Acanthomorphata</taxon>
        <taxon>Ovalentaria</taxon>
        <taxon>Pomacentridae</taxon>
        <taxon>Stegastes</taxon>
    </lineage>
</organism>
<dbReference type="InterPro" id="IPR010533">
    <property type="entry name" value="Vert_IL3-reg_TF"/>
</dbReference>
<evidence type="ECO:0000313" key="4">
    <source>
        <dbReference type="RefSeq" id="XP_008289187.1"/>
    </source>
</evidence>
<feature type="domain" description="Vertebrate interleukin-3 regulated transcription factor" evidence="2">
    <location>
        <begin position="14"/>
        <end position="94"/>
    </location>
</feature>
<gene>
    <name evidence="4" type="primary">LOC103363978</name>
</gene>
<evidence type="ECO:0000256" key="1">
    <source>
        <dbReference type="SAM" id="MobiDB-lite"/>
    </source>
</evidence>
<dbReference type="GeneID" id="103363978"/>
<dbReference type="Proteomes" id="UP000694891">
    <property type="component" value="Unplaced"/>
</dbReference>
<dbReference type="AlphaFoldDB" id="A0A9Y4KC46"/>
<feature type="region of interest" description="Disordered" evidence="1">
    <location>
        <begin position="81"/>
        <end position="108"/>
    </location>
</feature>
<keyword evidence="3" id="KW-1185">Reference proteome</keyword>
<name>A0A9Y4KC46_9TELE</name>
<protein>
    <submittedName>
        <fullName evidence="4">Nuclear factor interleukin-3-regulated protein-like</fullName>
    </submittedName>
</protein>
<dbReference type="RefSeq" id="XP_008289187.1">
    <property type="nucleotide sequence ID" value="XM_008290965.1"/>
</dbReference>
<dbReference type="Pfam" id="PF06529">
    <property type="entry name" value="Vert_IL3-reg_TF"/>
    <property type="match status" value="1"/>
</dbReference>
<evidence type="ECO:0000313" key="3">
    <source>
        <dbReference type="Proteomes" id="UP000694891"/>
    </source>
</evidence>
<dbReference type="GO" id="GO:0007623">
    <property type="term" value="P:circadian rhythm"/>
    <property type="evidence" value="ECO:0007669"/>
    <property type="project" value="InterPro"/>
</dbReference>
<reference evidence="4" key="1">
    <citation type="submission" date="2025-08" db="UniProtKB">
        <authorList>
            <consortium name="RefSeq"/>
        </authorList>
    </citation>
    <scope>IDENTIFICATION</scope>
</reference>
<dbReference type="GO" id="GO:0006351">
    <property type="term" value="P:DNA-templated transcription"/>
    <property type="evidence" value="ECO:0007669"/>
    <property type="project" value="InterPro"/>
</dbReference>